<reference evidence="1" key="2">
    <citation type="journal article" date="2015" name="Fish Shellfish Immunol.">
        <title>Early steps in the European eel (Anguilla anguilla)-Vibrio vulnificus interaction in the gills: Role of the RtxA13 toxin.</title>
        <authorList>
            <person name="Callol A."/>
            <person name="Pajuelo D."/>
            <person name="Ebbesson L."/>
            <person name="Teles M."/>
            <person name="MacKenzie S."/>
            <person name="Amaro C."/>
        </authorList>
    </citation>
    <scope>NUCLEOTIDE SEQUENCE</scope>
</reference>
<dbReference type="EMBL" id="GBXM01084472">
    <property type="protein sequence ID" value="JAH24105.1"/>
    <property type="molecule type" value="Transcribed_RNA"/>
</dbReference>
<dbReference type="EMBL" id="GBXM01066766">
    <property type="protein sequence ID" value="JAH41811.1"/>
    <property type="molecule type" value="Transcribed_RNA"/>
</dbReference>
<accession>A0A0E9SLL2</accession>
<evidence type="ECO:0000313" key="1">
    <source>
        <dbReference type="EMBL" id="JAH41383.1"/>
    </source>
</evidence>
<sequence>MQRRGERLRGMTAGEVKFN</sequence>
<name>A0A0E9SLL2_ANGAN</name>
<protein>
    <submittedName>
        <fullName evidence="1">Uncharacterized protein</fullName>
    </submittedName>
</protein>
<dbReference type="AlphaFoldDB" id="A0A0E9SLL2"/>
<proteinExistence type="predicted"/>
<dbReference type="EMBL" id="GBXM01067194">
    <property type="protein sequence ID" value="JAH41383.1"/>
    <property type="molecule type" value="Transcribed_RNA"/>
</dbReference>
<reference evidence="1" key="1">
    <citation type="submission" date="2014-11" db="EMBL/GenBank/DDBJ databases">
        <authorList>
            <person name="Amaro Gonzalez C."/>
        </authorList>
    </citation>
    <scope>NUCLEOTIDE SEQUENCE</scope>
</reference>
<organism evidence="1">
    <name type="scientific">Anguilla anguilla</name>
    <name type="common">European freshwater eel</name>
    <name type="synonym">Muraena anguilla</name>
    <dbReference type="NCBI Taxonomy" id="7936"/>
    <lineage>
        <taxon>Eukaryota</taxon>
        <taxon>Metazoa</taxon>
        <taxon>Chordata</taxon>
        <taxon>Craniata</taxon>
        <taxon>Vertebrata</taxon>
        <taxon>Euteleostomi</taxon>
        <taxon>Actinopterygii</taxon>
        <taxon>Neopterygii</taxon>
        <taxon>Teleostei</taxon>
        <taxon>Anguilliformes</taxon>
        <taxon>Anguillidae</taxon>
        <taxon>Anguilla</taxon>
    </lineage>
</organism>